<protein>
    <submittedName>
        <fullName evidence="1">Uncharacterized protein</fullName>
    </submittedName>
</protein>
<dbReference type="EMBL" id="MF344569">
    <property type="protein sequence ID" value="AVE20947.1"/>
    <property type="molecule type" value="Genomic_DNA"/>
</dbReference>
<sequence>MAPLRAPLRIGHPLARRVRPRPGWERWGKVRSSISDNLRLCGIRSRQFWHACSDRDSVLVLKPIFAPATWLCFICYIKCFVKYRSFAYMQDAMAPEPAKKAGQALSGPGAWVGSARRGATVARRRKAAKTERFGGVTPSWEGAGFTGRRLRTWRF</sequence>
<dbReference type="AlphaFoldDB" id="A0A2L1KF36"/>
<reference evidence="1" key="1">
    <citation type="submission" date="2017-06" db="EMBL/GenBank/DDBJ databases">
        <title>Complete sequence of p12939-PER from clinical Pseudomonas aeruginosa.</title>
        <authorList>
            <person name="Yuan M."/>
            <person name="Feng J."/>
            <person name="Zhan Z."/>
            <person name="Jiang X."/>
            <person name="Zhang D."/>
            <person name="Chen X."/>
            <person name="Zhao X."/>
            <person name="Che J."/>
            <person name="Lu J."/>
            <person name="Xu J."/>
            <person name="Li J."/>
            <person name="Zhou D."/>
        </authorList>
    </citation>
    <scope>NUCLEOTIDE SEQUENCE</scope>
    <source>
        <plasmid evidence="1">p12939-PER</plasmid>
    </source>
</reference>
<evidence type="ECO:0000313" key="1">
    <source>
        <dbReference type="EMBL" id="AVE20947.1"/>
    </source>
</evidence>
<keyword evidence="1" id="KW-0614">Plasmid</keyword>
<name>A0A2L1KF36_PSEAI</name>
<organism evidence="1">
    <name type="scientific">Pseudomonas aeruginosa</name>
    <dbReference type="NCBI Taxonomy" id="287"/>
    <lineage>
        <taxon>Bacteria</taxon>
        <taxon>Pseudomonadati</taxon>
        <taxon>Pseudomonadota</taxon>
        <taxon>Gammaproteobacteria</taxon>
        <taxon>Pseudomonadales</taxon>
        <taxon>Pseudomonadaceae</taxon>
        <taxon>Pseudomonas</taxon>
    </lineage>
</organism>
<accession>A0A2L1KF36</accession>
<proteinExistence type="predicted"/>
<geneLocation type="plasmid" evidence="1">
    <name>p12939-PER</name>
</geneLocation>